<protein>
    <submittedName>
        <fullName evidence="2">Uncharacterized protein</fullName>
    </submittedName>
</protein>
<evidence type="ECO:0000313" key="2">
    <source>
        <dbReference type="EMBL" id="WVT08164.1"/>
    </source>
</evidence>
<gene>
    <name evidence="2" type="ORF">RB548_29785</name>
</gene>
<proteinExistence type="predicted"/>
<feature type="region of interest" description="Disordered" evidence="1">
    <location>
        <begin position="30"/>
        <end position="52"/>
    </location>
</feature>
<organism evidence="2 3">
    <name type="scientific">Sinorhizobium chiapasense</name>
    <dbReference type="NCBI Taxonomy" id="501572"/>
    <lineage>
        <taxon>Bacteria</taxon>
        <taxon>Pseudomonadati</taxon>
        <taxon>Pseudomonadota</taxon>
        <taxon>Alphaproteobacteria</taxon>
        <taxon>Hyphomicrobiales</taxon>
        <taxon>Rhizobiaceae</taxon>
        <taxon>Sinorhizobium/Ensifer group</taxon>
        <taxon>Sinorhizobium</taxon>
    </lineage>
</organism>
<accession>A0ABZ2BL15</accession>
<evidence type="ECO:0000313" key="3">
    <source>
        <dbReference type="Proteomes" id="UP001432360"/>
    </source>
</evidence>
<reference evidence="2" key="1">
    <citation type="submission" date="2023-08" db="EMBL/GenBank/DDBJ databases">
        <title>Complete genome sequence of Sinorhizobium chiapanecum ITTG S70 isolated from Acaciella angustissima nodules in Chiapas-Mexico.</title>
        <authorList>
            <person name="Rincon-Rosales R."/>
            <person name="Rogel M.A."/>
            <person name="Rincon-Medina C.I."/>
            <person name="Guerrero G."/>
            <person name="Manzano-Gomez L.A."/>
            <person name="Lopez-Lopez A."/>
            <person name="Rincon Molina F.A."/>
            <person name="Martinez-Romero E."/>
        </authorList>
    </citation>
    <scope>NUCLEOTIDE SEQUENCE</scope>
    <source>
        <strain evidence="2">ITTG S70</strain>
        <plasmid evidence="2">pSchITTGS70d</plasmid>
    </source>
</reference>
<dbReference type="EMBL" id="CP133152">
    <property type="protein sequence ID" value="WVT08164.1"/>
    <property type="molecule type" value="Genomic_DNA"/>
</dbReference>
<keyword evidence="2" id="KW-0614">Plasmid</keyword>
<evidence type="ECO:0000256" key="1">
    <source>
        <dbReference type="SAM" id="MobiDB-lite"/>
    </source>
</evidence>
<geneLocation type="plasmid" evidence="2 3">
    <name>pSchITTGS70d</name>
</geneLocation>
<dbReference type="RefSeq" id="WP_331377196.1">
    <property type="nucleotide sequence ID" value="NZ_CP133152.1"/>
</dbReference>
<name>A0ABZ2BL15_9HYPH</name>
<sequence length="133" mass="14163">MSDAEPLVGDVSRPEVIVGPVAIRLEEGASAARRTAGHQRSLHDGKESTPTPAVFKSHLADRVGKRGVHAFEPTLVAYFELRDQRKLASANCNSSNCVGKRSDRNTIGAASLVSGDVRPLLLEVPGHQSVEIA</sequence>
<dbReference type="Proteomes" id="UP001432360">
    <property type="component" value="Plasmid pSchITTGS70d"/>
</dbReference>
<keyword evidence="3" id="KW-1185">Reference proteome</keyword>